<feature type="transmembrane region" description="Helical" evidence="9">
    <location>
        <begin position="98"/>
        <end position="116"/>
    </location>
</feature>
<keyword evidence="5 9" id="KW-0812">Transmembrane</keyword>
<evidence type="ECO:0000256" key="2">
    <source>
        <dbReference type="ARBA" id="ARBA00022448"/>
    </source>
</evidence>
<dbReference type="Proteomes" id="UP000307768">
    <property type="component" value="Unassembled WGS sequence"/>
</dbReference>
<evidence type="ECO:0000256" key="1">
    <source>
        <dbReference type="ARBA" id="ARBA00004429"/>
    </source>
</evidence>
<comment type="similarity">
    <text evidence="8">Belongs to the TRAP transporter small permease family.</text>
</comment>
<evidence type="ECO:0000259" key="10">
    <source>
        <dbReference type="Pfam" id="PF04290"/>
    </source>
</evidence>
<keyword evidence="2" id="KW-0813">Transport</keyword>
<dbReference type="InterPro" id="IPR007387">
    <property type="entry name" value="TRAP_DctQ"/>
</dbReference>
<evidence type="ECO:0000256" key="4">
    <source>
        <dbReference type="ARBA" id="ARBA00022519"/>
    </source>
</evidence>
<dbReference type="GO" id="GO:0005886">
    <property type="term" value="C:plasma membrane"/>
    <property type="evidence" value="ECO:0007669"/>
    <property type="project" value="UniProtKB-SubCell"/>
</dbReference>
<keyword evidence="4" id="KW-0997">Cell inner membrane</keyword>
<evidence type="ECO:0000256" key="8">
    <source>
        <dbReference type="ARBA" id="ARBA00038436"/>
    </source>
</evidence>
<dbReference type="OrthoDB" id="3557025at2"/>
<evidence type="ECO:0000256" key="9">
    <source>
        <dbReference type="SAM" id="Phobius"/>
    </source>
</evidence>
<evidence type="ECO:0000256" key="7">
    <source>
        <dbReference type="ARBA" id="ARBA00023136"/>
    </source>
</evidence>
<comment type="caution">
    <text evidence="11">The sequence shown here is derived from an EMBL/GenBank/DDBJ whole genome shotgun (WGS) entry which is preliminary data.</text>
</comment>
<evidence type="ECO:0000256" key="6">
    <source>
        <dbReference type="ARBA" id="ARBA00022989"/>
    </source>
</evidence>
<dbReference type="PANTHER" id="PTHR35011">
    <property type="entry name" value="2,3-DIKETO-L-GULONATE TRAP TRANSPORTER SMALL PERMEASE PROTEIN YIAM"/>
    <property type="match status" value="1"/>
</dbReference>
<dbReference type="InterPro" id="IPR055348">
    <property type="entry name" value="DctQ"/>
</dbReference>
<dbReference type="EMBL" id="VDFQ02000007">
    <property type="protein sequence ID" value="KAA1418302.1"/>
    <property type="molecule type" value="Genomic_DNA"/>
</dbReference>
<evidence type="ECO:0000256" key="5">
    <source>
        <dbReference type="ARBA" id="ARBA00022692"/>
    </source>
</evidence>
<dbReference type="GO" id="GO:0022857">
    <property type="term" value="F:transmembrane transporter activity"/>
    <property type="evidence" value="ECO:0007669"/>
    <property type="project" value="TreeGrafter"/>
</dbReference>
<comment type="subcellular location">
    <subcellularLocation>
        <location evidence="1">Cell inner membrane</location>
        <topology evidence="1">Multi-pass membrane protein</topology>
    </subcellularLocation>
</comment>
<evidence type="ECO:0000313" key="12">
    <source>
        <dbReference type="Proteomes" id="UP000307768"/>
    </source>
</evidence>
<dbReference type="PANTHER" id="PTHR35011:SF2">
    <property type="entry name" value="2,3-DIKETO-L-GULONATE TRAP TRANSPORTER SMALL PERMEASE PROTEIN YIAM"/>
    <property type="match status" value="1"/>
</dbReference>
<feature type="domain" description="Tripartite ATP-independent periplasmic transporters DctQ component" evidence="10">
    <location>
        <begin position="75"/>
        <end position="200"/>
    </location>
</feature>
<sequence length="219" mass="24152">MSHREHDLATRWQPLAVRLPPSLGSPAMTHATPTPRGPARLQELFTQPPRWLSRTTRTLTAIELAIGIAALLLIFFLVLAQALQRYLPFEGWPWTGELARFCLVWLTFVVAGVLVTTDSHIAIEMIDTVDNDLVRRFVRVLSCVIVAAIGVVLTLASWSLVQEQGIVKSPAMQMPMSWFYAISMIGFVSTALRATIAAVQYAVLGVPRDDYADAEAPVA</sequence>
<protein>
    <submittedName>
        <fullName evidence="11">TRAP transporter small permease</fullName>
    </submittedName>
</protein>
<evidence type="ECO:0000256" key="3">
    <source>
        <dbReference type="ARBA" id="ARBA00022475"/>
    </source>
</evidence>
<gene>
    <name evidence="11" type="ORF">FE697_020995</name>
</gene>
<accession>A0A5Q6RJV3</accession>
<name>A0A5Q6RJV3_9ACTN</name>
<dbReference type="GO" id="GO:0015740">
    <property type="term" value="P:C4-dicarboxylate transport"/>
    <property type="evidence" value="ECO:0007669"/>
    <property type="project" value="TreeGrafter"/>
</dbReference>
<keyword evidence="6 9" id="KW-1133">Transmembrane helix</keyword>
<organism evidence="11 12">
    <name type="scientific">Mumia zhuanghuii</name>
    <dbReference type="NCBI Taxonomy" id="2585211"/>
    <lineage>
        <taxon>Bacteria</taxon>
        <taxon>Bacillati</taxon>
        <taxon>Actinomycetota</taxon>
        <taxon>Actinomycetes</taxon>
        <taxon>Propionibacteriales</taxon>
        <taxon>Nocardioidaceae</taxon>
        <taxon>Mumia</taxon>
    </lineage>
</organism>
<dbReference type="Pfam" id="PF04290">
    <property type="entry name" value="DctQ"/>
    <property type="match status" value="1"/>
</dbReference>
<keyword evidence="7 9" id="KW-0472">Membrane</keyword>
<proteinExistence type="inferred from homology"/>
<reference evidence="11 12" key="1">
    <citation type="submission" date="2019-09" db="EMBL/GenBank/DDBJ databases">
        <title>Mumia zhuanghuii sp. nov. isolated from the intestinal contents of plateau pika (Ochotona curzoniae) in the Qinghai-Tibet plateau of China.</title>
        <authorList>
            <person name="Tian Z."/>
        </authorList>
    </citation>
    <scope>NUCLEOTIDE SEQUENCE [LARGE SCALE GENOMIC DNA]</scope>
    <source>
        <strain evidence="12">350</strain>
    </source>
</reference>
<keyword evidence="3" id="KW-1003">Cell membrane</keyword>
<dbReference type="AlphaFoldDB" id="A0A5Q6RJV3"/>
<feature type="transmembrane region" description="Helical" evidence="9">
    <location>
        <begin position="137"/>
        <end position="158"/>
    </location>
</feature>
<evidence type="ECO:0000313" key="11">
    <source>
        <dbReference type="EMBL" id="KAA1418302.1"/>
    </source>
</evidence>
<feature type="transmembrane region" description="Helical" evidence="9">
    <location>
        <begin position="178"/>
        <end position="199"/>
    </location>
</feature>
<feature type="transmembrane region" description="Helical" evidence="9">
    <location>
        <begin position="59"/>
        <end position="78"/>
    </location>
</feature>